<feature type="chain" id="PRO_5036952168" description="LPP20 lipoprotein" evidence="2">
    <location>
        <begin position="22"/>
        <end position="230"/>
    </location>
</feature>
<sequence length="230" mass="25423">MKTIYSILSTICLVVALSSCSHDVYNNKAFLKDNDLQGKKLAVLPVEVTLTGSQPKNSDWYAEEQSTSLSIQNELEHAYLQYTSSHSPKKHQQQVQMVDANTVNQRLKTRVADLRTTWGMAPDSLGRIAGADLVLRVRMSRMRFMSDAAAKGINAGAFIIDALINTKTNQISTLPRVKASEVNYEISLIDVKTGTVVSSFVNRPDKDNNGNSIRKGNEKMAEQSAVFAVR</sequence>
<evidence type="ECO:0000313" key="3">
    <source>
        <dbReference type="EMBL" id="MBE9661480.1"/>
    </source>
</evidence>
<keyword evidence="4" id="KW-1185">Reference proteome</keyword>
<reference evidence="3" key="1">
    <citation type="submission" date="2020-10" db="EMBL/GenBank/DDBJ databases">
        <title>Mucilaginibacter mali sp. nov., isolated from rhizosphere soil of apple orchard.</title>
        <authorList>
            <person name="Lee J.-S."/>
            <person name="Kim H.S."/>
            <person name="Kim J.-S."/>
        </authorList>
    </citation>
    <scope>NUCLEOTIDE SEQUENCE</scope>
    <source>
        <strain evidence="3">KCTC 22746</strain>
    </source>
</reference>
<organism evidence="3 4">
    <name type="scientific">Mucilaginibacter myungsuensis</name>
    <dbReference type="NCBI Taxonomy" id="649104"/>
    <lineage>
        <taxon>Bacteria</taxon>
        <taxon>Pseudomonadati</taxon>
        <taxon>Bacteroidota</taxon>
        <taxon>Sphingobacteriia</taxon>
        <taxon>Sphingobacteriales</taxon>
        <taxon>Sphingobacteriaceae</taxon>
        <taxon>Mucilaginibacter</taxon>
    </lineage>
</organism>
<protein>
    <recommendedName>
        <fullName evidence="5">LPP20 lipoprotein</fullName>
    </recommendedName>
</protein>
<dbReference type="AlphaFoldDB" id="A0A929KW00"/>
<dbReference type="RefSeq" id="WP_194110668.1">
    <property type="nucleotide sequence ID" value="NZ_JADFFL010000002.1"/>
</dbReference>
<proteinExistence type="predicted"/>
<gene>
    <name evidence="3" type="ORF">IRJ16_06255</name>
</gene>
<evidence type="ECO:0000313" key="4">
    <source>
        <dbReference type="Proteomes" id="UP000622475"/>
    </source>
</evidence>
<name>A0A929KW00_9SPHI</name>
<evidence type="ECO:0000256" key="1">
    <source>
        <dbReference type="SAM" id="MobiDB-lite"/>
    </source>
</evidence>
<keyword evidence="2" id="KW-0732">Signal</keyword>
<evidence type="ECO:0008006" key="5">
    <source>
        <dbReference type="Google" id="ProtNLM"/>
    </source>
</evidence>
<dbReference type="EMBL" id="JADFFL010000002">
    <property type="protein sequence ID" value="MBE9661480.1"/>
    <property type="molecule type" value="Genomic_DNA"/>
</dbReference>
<feature type="signal peptide" evidence="2">
    <location>
        <begin position="1"/>
        <end position="21"/>
    </location>
</feature>
<accession>A0A929KW00</accession>
<dbReference type="PROSITE" id="PS51257">
    <property type="entry name" value="PROKAR_LIPOPROTEIN"/>
    <property type="match status" value="1"/>
</dbReference>
<feature type="region of interest" description="Disordered" evidence="1">
    <location>
        <begin position="203"/>
        <end position="230"/>
    </location>
</feature>
<comment type="caution">
    <text evidence="3">The sequence shown here is derived from an EMBL/GenBank/DDBJ whole genome shotgun (WGS) entry which is preliminary data.</text>
</comment>
<dbReference type="Proteomes" id="UP000622475">
    <property type="component" value="Unassembled WGS sequence"/>
</dbReference>
<evidence type="ECO:0000256" key="2">
    <source>
        <dbReference type="SAM" id="SignalP"/>
    </source>
</evidence>